<evidence type="ECO:0000256" key="1">
    <source>
        <dbReference type="SAM" id="MobiDB-lite"/>
    </source>
</evidence>
<dbReference type="AlphaFoldDB" id="A0A9P6CUR5"/>
<proteinExistence type="predicted"/>
<feature type="compositionally biased region" description="Basic and acidic residues" evidence="1">
    <location>
        <begin position="16"/>
        <end position="32"/>
    </location>
</feature>
<evidence type="ECO:0000313" key="2">
    <source>
        <dbReference type="EMBL" id="KAF9473439.1"/>
    </source>
</evidence>
<name>A0A9P6CUR5_9AGAR</name>
<dbReference type="Proteomes" id="UP000807469">
    <property type="component" value="Unassembled WGS sequence"/>
</dbReference>
<sequence length="195" mass="22101">MAINILQGRGHITQPDGEKRRGAMNDEQRTKNDEEENRSMTIMMFDTQRRYKPSRRALATMLTNIQLDNPAGVDVGWGGLGLRIEFRVSTMSRGTERRGEIRVDAASRFIDARDTVVDAFFHSRRLRRSSSLISLFSGPALVHDFFKLFDLCAASHTIWVLVILSSCAMLRTSSTSVCIDSDCILLQDFNTFFTE</sequence>
<feature type="region of interest" description="Disordered" evidence="1">
    <location>
        <begin position="1"/>
        <end position="37"/>
    </location>
</feature>
<protein>
    <submittedName>
        <fullName evidence="2">Uncharacterized protein</fullName>
    </submittedName>
</protein>
<evidence type="ECO:0000313" key="3">
    <source>
        <dbReference type="Proteomes" id="UP000807469"/>
    </source>
</evidence>
<reference evidence="2" key="1">
    <citation type="submission" date="2020-11" db="EMBL/GenBank/DDBJ databases">
        <authorList>
            <consortium name="DOE Joint Genome Institute"/>
            <person name="Ahrendt S."/>
            <person name="Riley R."/>
            <person name="Andreopoulos W."/>
            <person name="Labutti K."/>
            <person name="Pangilinan J."/>
            <person name="Ruiz-Duenas F.J."/>
            <person name="Barrasa J.M."/>
            <person name="Sanchez-Garcia M."/>
            <person name="Camarero S."/>
            <person name="Miyauchi S."/>
            <person name="Serrano A."/>
            <person name="Linde D."/>
            <person name="Babiker R."/>
            <person name="Drula E."/>
            <person name="Ayuso-Fernandez I."/>
            <person name="Pacheco R."/>
            <person name="Padilla G."/>
            <person name="Ferreira P."/>
            <person name="Barriuso J."/>
            <person name="Kellner H."/>
            <person name="Castanera R."/>
            <person name="Alfaro M."/>
            <person name="Ramirez L."/>
            <person name="Pisabarro A.G."/>
            <person name="Kuo A."/>
            <person name="Tritt A."/>
            <person name="Lipzen A."/>
            <person name="He G."/>
            <person name="Yan M."/>
            <person name="Ng V."/>
            <person name="Cullen D."/>
            <person name="Martin F."/>
            <person name="Rosso M.-N."/>
            <person name="Henrissat B."/>
            <person name="Hibbett D."/>
            <person name="Martinez A.T."/>
            <person name="Grigoriev I.V."/>
        </authorList>
    </citation>
    <scope>NUCLEOTIDE SEQUENCE</scope>
    <source>
        <strain evidence="2">CIRM-BRFM 674</strain>
    </source>
</reference>
<accession>A0A9P6CUR5</accession>
<comment type="caution">
    <text evidence="2">The sequence shown here is derived from an EMBL/GenBank/DDBJ whole genome shotgun (WGS) entry which is preliminary data.</text>
</comment>
<dbReference type="EMBL" id="MU155442">
    <property type="protein sequence ID" value="KAF9473439.1"/>
    <property type="molecule type" value="Genomic_DNA"/>
</dbReference>
<organism evidence="2 3">
    <name type="scientific">Pholiota conissans</name>
    <dbReference type="NCBI Taxonomy" id="109636"/>
    <lineage>
        <taxon>Eukaryota</taxon>
        <taxon>Fungi</taxon>
        <taxon>Dikarya</taxon>
        <taxon>Basidiomycota</taxon>
        <taxon>Agaricomycotina</taxon>
        <taxon>Agaricomycetes</taxon>
        <taxon>Agaricomycetidae</taxon>
        <taxon>Agaricales</taxon>
        <taxon>Agaricineae</taxon>
        <taxon>Strophariaceae</taxon>
        <taxon>Pholiota</taxon>
    </lineage>
</organism>
<keyword evidence="3" id="KW-1185">Reference proteome</keyword>
<gene>
    <name evidence="2" type="ORF">BDN70DRAFT_899764</name>
</gene>